<evidence type="ECO:0000256" key="4">
    <source>
        <dbReference type="ARBA" id="ARBA00022989"/>
    </source>
</evidence>
<dbReference type="Pfam" id="PF07690">
    <property type="entry name" value="MFS_1"/>
    <property type="match status" value="1"/>
</dbReference>
<feature type="transmembrane region" description="Helical" evidence="6">
    <location>
        <begin position="96"/>
        <end position="116"/>
    </location>
</feature>
<protein>
    <submittedName>
        <fullName evidence="8">Major facilitator superfamily protein</fullName>
    </submittedName>
</protein>
<name>A0A8J3FVP8_9PSEU</name>
<dbReference type="RefSeq" id="WP_189058731.1">
    <property type="nucleotide sequence ID" value="NZ_BMMK01000015.1"/>
</dbReference>
<evidence type="ECO:0000256" key="5">
    <source>
        <dbReference type="ARBA" id="ARBA00023136"/>
    </source>
</evidence>
<dbReference type="EMBL" id="BMMK01000015">
    <property type="protein sequence ID" value="GGM59833.1"/>
    <property type="molecule type" value="Genomic_DNA"/>
</dbReference>
<feature type="transmembrane region" description="Helical" evidence="6">
    <location>
        <begin position="318"/>
        <end position="342"/>
    </location>
</feature>
<evidence type="ECO:0000256" key="6">
    <source>
        <dbReference type="SAM" id="Phobius"/>
    </source>
</evidence>
<dbReference type="InterPro" id="IPR020846">
    <property type="entry name" value="MFS_dom"/>
</dbReference>
<evidence type="ECO:0000313" key="8">
    <source>
        <dbReference type="EMBL" id="GGM59833.1"/>
    </source>
</evidence>
<dbReference type="InterPro" id="IPR011701">
    <property type="entry name" value="MFS"/>
</dbReference>
<accession>A0A8J3FVP8</accession>
<evidence type="ECO:0000313" key="9">
    <source>
        <dbReference type="Proteomes" id="UP000637578"/>
    </source>
</evidence>
<gene>
    <name evidence="8" type="ORF">GCM10012275_33680</name>
</gene>
<comment type="caution">
    <text evidence="8">The sequence shown here is derived from an EMBL/GenBank/DDBJ whole genome shotgun (WGS) entry which is preliminary data.</text>
</comment>
<dbReference type="GO" id="GO:0022857">
    <property type="term" value="F:transmembrane transporter activity"/>
    <property type="evidence" value="ECO:0007669"/>
    <property type="project" value="InterPro"/>
</dbReference>
<evidence type="ECO:0000256" key="3">
    <source>
        <dbReference type="ARBA" id="ARBA00022692"/>
    </source>
</evidence>
<evidence type="ECO:0000256" key="2">
    <source>
        <dbReference type="ARBA" id="ARBA00022448"/>
    </source>
</evidence>
<keyword evidence="5 6" id="KW-0472">Membrane</keyword>
<evidence type="ECO:0000259" key="7">
    <source>
        <dbReference type="PROSITE" id="PS50850"/>
    </source>
</evidence>
<dbReference type="PANTHER" id="PTHR42718:SF9">
    <property type="entry name" value="MAJOR FACILITATOR SUPERFAMILY MULTIDRUG TRANSPORTER MFSC"/>
    <property type="match status" value="1"/>
</dbReference>
<dbReference type="PANTHER" id="PTHR42718">
    <property type="entry name" value="MAJOR FACILITATOR SUPERFAMILY MULTIDRUG TRANSPORTER MFSC"/>
    <property type="match status" value="1"/>
</dbReference>
<keyword evidence="3 6" id="KW-0812">Transmembrane</keyword>
<feature type="transmembrane region" description="Helical" evidence="6">
    <location>
        <begin position="28"/>
        <end position="48"/>
    </location>
</feature>
<organism evidence="8 9">
    <name type="scientific">Longimycelium tulufanense</name>
    <dbReference type="NCBI Taxonomy" id="907463"/>
    <lineage>
        <taxon>Bacteria</taxon>
        <taxon>Bacillati</taxon>
        <taxon>Actinomycetota</taxon>
        <taxon>Actinomycetes</taxon>
        <taxon>Pseudonocardiales</taxon>
        <taxon>Pseudonocardiaceae</taxon>
        <taxon>Longimycelium</taxon>
    </lineage>
</organism>
<feature type="transmembrane region" description="Helical" evidence="6">
    <location>
        <begin position="266"/>
        <end position="286"/>
    </location>
</feature>
<dbReference type="GO" id="GO:0005886">
    <property type="term" value="C:plasma membrane"/>
    <property type="evidence" value="ECO:0007669"/>
    <property type="project" value="UniProtKB-SubCell"/>
</dbReference>
<dbReference type="Proteomes" id="UP000637578">
    <property type="component" value="Unassembled WGS sequence"/>
</dbReference>
<feature type="domain" description="Major facilitator superfamily (MFS) profile" evidence="7">
    <location>
        <begin position="31"/>
        <end position="405"/>
    </location>
</feature>
<dbReference type="InterPro" id="IPR036259">
    <property type="entry name" value="MFS_trans_sf"/>
</dbReference>
<comment type="subcellular location">
    <subcellularLocation>
        <location evidence="1">Cell membrane</location>
        <topology evidence="1">Multi-pass membrane protein</topology>
    </subcellularLocation>
</comment>
<keyword evidence="9" id="KW-1185">Reference proteome</keyword>
<feature type="transmembrane region" description="Helical" evidence="6">
    <location>
        <begin position="180"/>
        <end position="201"/>
    </location>
</feature>
<feature type="transmembrane region" description="Helical" evidence="6">
    <location>
        <begin position="68"/>
        <end position="89"/>
    </location>
</feature>
<keyword evidence="4 6" id="KW-1133">Transmembrane helix</keyword>
<dbReference type="PROSITE" id="PS50850">
    <property type="entry name" value="MFS"/>
    <property type="match status" value="1"/>
</dbReference>
<keyword evidence="2" id="KW-0813">Transport</keyword>
<reference evidence="8" key="2">
    <citation type="submission" date="2020-09" db="EMBL/GenBank/DDBJ databases">
        <authorList>
            <person name="Sun Q."/>
            <person name="Zhou Y."/>
        </authorList>
    </citation>
    <scope>NUCLEOTIDE SEQUENCE</scope>
    <source>
        <strain evidence="8">CGMCC 4.5737</strain>
    </source>
</reference>
<dbReference type="AlphaFoldDB" id="A0A8J3FVP8"/>
<feature type="transmembrane region" description="Helical" evidence="6">
    <location>
        <begin position="231"/>
        <end position="254"/>
    </location>
</feature>
<feature type="transmembrane region" description="Helical" evidence="6">
    <location>
        <begin position="293"/>
        <end position="312"/>
    </location>
</feature>
<dbReference type="SUPFAM" id="SSF103473">
    <property type="entry name" value="MFS general substrate transporter"/>
    <property type="match status" value="1"/>
</dbReference>
<feature type="transmembrane region" description="Helical" evidence="6">
    <location>
        <begin position="379"/>
        <end position="400"/>
    </location>
</feature>
<reference evidence="8" key="1">
    <citation type="journal article" date="2014" name="Int. J. Syst. Evol. Microbiol.">
        <title>Complete genome sequence of Corynebacterium casei LMG S-19264T (=DSM 44701T), isolated from a smear-ripened cheese.</title>
        <authorList>
            <consortium name="US DOE Joint Genome Institute (JGI-PGF)"/>
            <person name="Walter F."/>
            <person name="Albersmeier A."/>
            <person name="Kalinowski J."/>
            <person name="Ruckert C."/>
        </authorList>
    </citation>
    <scope>NUCLEOTIDE SEQUENCE</scope>
    <source>
        <strain evidence="8">CGMCC 4.5737</strain>
    </source>
</reference>
<feature type="transmembrane region" description="Helical" evidence="6">
    <location>
        <begin position="354"/>
        <end position="373"/>
    </location>
</feature>
<dbReference type="Gene3D" id="1.20.1720.10">
    <property type="entry name" value="Multidrug resistance protein D"/>
    <property type="match status" value="1"/>
</dbReference>
<dbReference type="InterPro" id="IPR005829">
    <property type="entry name" value="Sugar_transporter_CS"/>
</dbReference>
<sequence>MSAPSPPSPRETPMRSVPIRPGAELAPFGRTVLVMTLAALLVPGQMYVVLPLLTGMSGDWGGNPQRMVWTLTAFGLAFVMGAVVAGPLADRFGRRPVVIAGLAVVAFASAVLAAAPSLEVGVWSRVAQGIGAAAFSRVALTYLGERVVPGRRWAAWSAITTAAFASLPAGQAAAEFLAAIVGWRGVFGASAVASVLLAMLVRLVMLPDVPAGEEPTTSVRVLGHFVARGRVLLLSLVMLATLASLGSVFTVAQLAAPTDWNTDTTYTLSACSAAVIVVVAAATVWLRRWPPTRLAVVALLVAALATVVLALGGRSVPVAVLAVLTLVAATAVVPSALVSAALSMVGQATGPLTSLLVLVALLGATLGPQLVAWGSGTGFAAVLLMVGLVQLVSAGLVFLAERQASAASGRASR</sequence>
<dbReference type="PROSITE" id="PS00216">
    <property type="entry name" value="SUGAR_TRANSPORT_1"/>
    <property type="match status" value="1"/>
</dbReference>
<proteinExistence type="predicted"/>
<evidence type="ECO:0000256" key="1">
    <source>
        <dbReference type="ARBA" id="ARBA00004651"/>
    </source>
</evidence>